<gene>
    <name evidence="2" type="ORF">Nepgr_014734</name>
</gene>
<protein>
    <submittedName>
        <fullName evidence="2">Uncharacterized protein</fullName>
    </submittedName>
</protein>
<comment type="caution">
    <text evidence="2">The sequence shown here is derived from an EMBL/GenBank/DDBJ whole genome shotgun (WGS) entry which is preliminary data.</text>
</comment>
<dbReference type="AlphaFoldDB" id="A0AAD3SKK0"/>
<dbReference type="EMBL" id="BSYO01000012">
    <property type="protein sequence ID" value="GMH12893.1"/>
    <property type="molecule type" value="Genomic_DNA"/>
</dbReference>
<accession>A0AAD3SKK0</accession>
<keyword evidence="3" id="KW-1185">Reference proteome</keyword>
<proteinExistence type="predicted"/>
<sequence>MFDPVEPASVHNIVVNVVIALTPSHGELTLHSSNEEWRDRMPSGPDLLEADPNSAPCQSVKPASLLVLMFWRLWRASVGIQFLDLVRWGHGDVAPGL</sequence>
<dbReference type="Proteomes" id="UP001279734">
    <property type="component" value="Unassembled WGS sequence"/>
</dbReference>
<name>A0AAD3SKK0_NEPGR</name>
<feature type="region of interest" description="Disordered" evidence="1">
    <location>
        <begin position="31"/>
        <end position="54"/>
    </location>
</feature>
<evidence type="ECO:0000313" key="3">
    <source>
        <dbReference type="Proteomes" id="UP001279734"/>
    </source>
</evidence>
<organism evidence="2 3">
    <name type="scientific">Nepenthes gracilis</name>
    <name type="common">Slender pitcher plant</name>
    <dbReference type="NCBI Taxonomy" id="150966"/>
    <lineage>
        <taxon>Eukaryota</taxon>
        <taxon>Viridiplantae</taxon>
        <taxon>Streptophyta</taxon>
        <taxon>Embryophyta</taxon>
        <taxon>Tracheophyta</taxon>
        <taxon>Spermatophyta</taxon>
        <taxon>Magnoliopsida</taxon>
        <taxon>eudicotyledons</taxon>
        <taxon>Gunneridae</taxon>
        <taxon>Pentapetalae</taxon>
        <taxon>Caryophyllales</taxon>
        <taxon>Nepenthaceae</taxon>
        <taxon>Nepenthes</taxon>
    </lineage>
</organism>
<evidence type="ECO:0000313" key="2">
    <source>
        <dbReference type="EMBL" id="GMH12893.1"/>
    </source>
</evidence>
<evidence type="ECO:0000256" key="1">
    <source>
        <dbReference type="SAM" id="MobiDB-lite"/>
    </source>
</evidence>
<reference evidence="2" key="1">
    <citation type="submission" date="2023-05" db="EMBL/GenBank/DDBJ databases">
        <title>Nepenthes gracilis genome sequencing.</title>
        <authorList>
            <person name="Fukushima K."/>
        </authorList>
    </citation>
    <scope>NUCLEOTIDE SEQUENCE</scope>
    <source>
        <strain evidence="2">SING2019-196</strain>
    </source>
</reference>